<dbReference type="InterPro" id="IPR057326">
    <property type="entry name" value="KR_dom"/>
</dbReference>
<sequence>MKGDVYLLSPDATPSILIEGVRLQSFTEAKALNDRLLFSKIVWGADIAHGFSSRAVECANKDQFELCDAMERTSLFFLQRAFAELAPCEIEQSEPQFRHLHTAFLKVIEQIKGGLHKSIHSEWLGDSWNDVNSLRRSFESSIDLEMMHAIGQCLPDVIRGRRPLLEVMMRDNLLNRFYTDGRLFVPLNLYVAKTVKAMIHKNPHMKILEIGAGTGATTKAILDTIGDTFDSYTYTDISPGFFAQAQERFALHRQQMRFQTLDIERDTVEQGFERHSYDLVVAANVLHATSHLQETMGHVRSLLRPGGYLLIVEVTGETLQLMYVMGGFPGWWLGVDDGRTDGPGIPAVQWEGLLQMTGFSGIEATVSDLPSDGKHSCSALVSQAIDDKLELFRDPLPRVGDVPIRDPILILGGGTLPVAKLVTGVRKLLRPFRWNIQHAPSVDHLTVPLEGSRSVICLSELDNPLLSEPLTDTRLSKLQAVLGSATNVLWITRDRLTDYPHSNMITGLGRTLQFELPDINIQFLDIRSGISIGADQVVTKFLQLCLVNSPEYLQDDVPWKIEPELSFDGEEWQIPRIIPYKALNDRYNATRRQIMKPLDASRQPVELACFDGRIIIREGKRVTGTSTGSVRLRTILATRLVSSRLASFFLCMGVEADNGRTAVAITTRMGSLMDIPSTDAWFLPQRSQCDPALLYFIAGQVLAVALSFASPRSGSVILYEPTEALAEAIILSRSWVQEQPYFITSRSGTLQKGWTYIHPRVSHNIARDVLPGDTAALIDCSDDCPHWAVPTTVGKLIPLASCVVEYLTRTPSTFSSIIEHAYSESLLAALPSTAHLSASILSVEDSAGQSSSLLSYPNIVNFDCNNAVLATVAPLDCTRLFSSAKTYWMIGLNSELGLSICRWMIVQGARHIAITSRSGKVDAPWLDEIQSMNGNIKVYPMDVADREAVHSVHQEILRTMPPIAGVCNGAMVLSDKLFMNMKAEDMNKVLKPKVDGSIYLDELFCTTQLDFFIFFFVAR</sequence>
<organism evidence="5 6">
    <name type="scientific">Aspergillus oryzae</name>
    <name type="common">Yellow koji mold</name>
    <dbReference type="NCBI Taxonomy" id="5062"/>
    <lineage>
        <taxon>Eukaryota</taxon>
        <taxon>Fungi</taxon>
        <taxon>Dikarya</taxon>
        <taxon>Ascomycota</taxon>
        <taxon>Pezizomycotina</taxon>
        <taxon>Eurotiomycetes</taxon>
        <taxon>Eurotiomycetidae</taxon>
        <taxon>Eurotiales</taxon>
        <taxon>Aspergillaceae</taxon>
        <taxon>Aspergillus</taxon>
        <taxon>Aspergillus subgen. Circumdati</taxon>
    </lineage>
</organism>
<dbReference type="InterPro" id="IPR029063">
    <property type="entry name" value="SAM-dependent_MTases_sf"/>
</dbReference>
<dbReference type="InterPro" id="IPR036291">
    <property type="entry name" value="NAD(P)-bd_dom_sf"/>
</dbReference>
<dbReference type="GO" id="GO:0044550">
    <property type="term" value="P:secondary metabolite biosynthetic process"/>
    <property type="evidence" value="ECO:0007669"/>
    <property type="project" value="TreeGrafter"/>
</dbReference>
<dbReference type="Gene3D" id="3.40.50.150">
    <property type="entry name" value="Vaccinia Virus protein VP39"/>
    <property type="match status" value="1"/>
</dbReference>
<proteinExistence type="predicted"/>
<dbReference type="InterPro" id="IPR013217">
    <property type="entry name" value="Methyltransf_12"/>
</dbReference>
<protein>
    <submittedName>
        <fullName evidence="5">Unnamed protein product</fullName>
    </submittedName>
</protein>
<dbReference type="SUPFAM" id="SSF51735">
    <property type="entry name" value="NAD(P)-binding Rossmann-fold domains"/>
    <property type="match status" value="1"/>
</dbReference>
<dbReference type="SUPFAM" id="SSF53335">
    <property type="entry name" value="S-adenosyl-L-methionine-dependent methyltransferases"/>
    <property type="match status" value="1"/>
</dbReference>
<dbReference type="Gene3D" id="3.40.50.720">
    <property type="entry name" value="NAD(P)-binding Rossmann-like Domain"/>
    <property type="match status" value="1"/>
</dbReference>
<feature type="domain" description="Ketoreductase" evidence="4">
    <location>
        <begin position="885"/>
        <end position="1019"/>
    </location>
</feature>
<evidence type="ECO:0000256" key="1">
    <source>
        <dbReference type="ARBA" id="ARBA00022450"/>
    </source>
</evidence>
<dbReference type="CDD" id="cd02440">
    <property type="entry name" value="AdoMet_MTases"/>
    <property type="match status" value="1"/>
</dbReference>
<dbReference type="AlphaFoldDB" id="A0AAN5BVN0"/>
<reference evidence="5" key="1">
    <citation type="submission" date="2023-04" db="EMBL/GenBank/DDBJ databases">
        <title>Aspergillus oryzae NBRC 4228.</title>
        <authorList>
            <person name="Ichikawa N."/>
            <person name="Sato H."/>
            <person name="Tonouchi N."/>
        </authorList>
    </citation>
    <scope>NUCLEOTIDE SEQUENCE</scope>
    <source>
        <strain evidence="5">NBRC 4228</strain>
    </source>
</reference>
<name>A0AAN5BVN0_ASPOZ</name>
<dbReference type="PANTHER" id="PTHR43775">
    <property type="entry name" value="FATTY ACID SYNTHASE"/>
    <property type="match status" value="1"/>
</dbReference>
<dbReference type="EMBL" id="BSYA01000045">
    <property type="protein sequence ID" value="GMG28405.1"/>
    <property type="molecule type" value="Genomic_DNA"/>
</dbReference>
<dbReference type="GO" id="GO:0004312">
    <property type="term" value="F:fatty acid synthase activity"/>
    <property type="evidence" value="ECO:0007669"/>
    <property type="project" value="TreeGrafter"/>
</dbReference>
<dbReference type="PANTHER" id="PTHR43775:SF20">
    <property type="entry name" value="HYBRID PKS-NRPS SYNTHETASE APDA"/>
    <property type="match status" value="1"/>
</dbReference>
<dbReference type="GO" id="GO:0006633">
    <property type="term" value="P:fatty acid biosynthetic process"/>
    <property type="evidence" value="ECO:0007669"/>
    <property type="project" value="TreeGrafter"/>
</dbReference>
<dbReference type="InterPro" id="IPR050091">
    <property type="entry name" value="PKS_NRPS_Biosynth_Enz"/>
</dbReference>
<evidence type="ECO:0000256" key="3">
    <source>
        <dbReference type="ARBA" id="ARBA00022679"/>
    </source>
</evidence>
<gene>
    <name evidence="5" type="ORF">Aory04_000483900</name>
</gene>
<keyword evidence="3" id="KW-0808">Transferase</keyword>
<accession>A0AAN5BVN0</accession>
<dbReference type="Pfam" id="PF08242">
    <property type="entry name" value="Methyltransf_12"/>
    <property type="match status" value="1"/>
</dbReference>
<dbReference type="InterPro" id="IPR013968">
    <property type="entry name" value="PKS_KR"/>
</dbReference>
<evidence type="ECO:0000313" key="5">
    <source>
        <dbReference type="EMBL" id="GMG28405.1"/>
    </source>
</evidence>
<evidence type="ECO:0000256" key="2">
    <source>
        <dbReference type="ARBA" id="ARBA00022553"/>
    </source>
</evidence>
<evidence type="ECO:0000313" key="6">
    <source>
        <dbReference type="Proteomes" id="UP001165205"/>
    </source>
</evidence>
<keyword evidence="2" id="KW-0597">Phosphoprotein</keyword>
<dbReference type="SMART" id="SM00822">
    <property type="entry name" value="PKS_KR"/>
    <property type="match status" value="1"/>
</dbReference>
<keyword evidence="1" id="KW-0596">Phosphopantetheine</keyword>
<dbReference type="Proteomes" id="UP001165205">
    <property type="component" value="Unassembled WGS sequence"/>
</dbReference>
<dbReference type="Pfam" id="PF08659">
    <property type="entry name" value="KR"/>
    <property type="match status" value="1"/>
</dbReference>
<comment type="caution">
    <text evidence="5">The sequence shown here is derived from an EMBL/GenBank/DDBJ whole genome shotgun (WGS) entry which is preliminary data.</text>
</comment>
<evidence type="ECO:0000259" key="4">
    <source>
        <dbReference type="SMART" id="SM00822"/>
    </source>
</evidence>